<name>A0A1H9E7K3_9FLAO</name>
<dbReference type="Pfam" id="PF14903">
    <property type="entry name" value="WG_beta_rep"/>
    <property type="match status" value="3"/>
</dbReference>
<reference evidence="2 3" key="1">
    <citation type="submission" date="2016-10" db="EMBL/GenBank/DDBJ databases">
        <authorList>
            <person name="de Groot N.N."/>
        </authorList>
    </citation>
    <scope>NUCLEOTIDE SEQUENCE [LARGE SCALE GENOMIC DNA]</scope>
    <source>
        <strain evidence="2 3">DSM 27078</strain>
    </source>
</reference>
<dbReference type="PANTHER" id="PTHR37841:SF1">
    <property type="entry name" value="DUF3298 DOMAIN-CONTAINING PROTEIN"/>
    <property type="match status" value="1"/>
</dbReference>
<dbReference type="OrthoDB" id="623514at2"/>
<dbReference type="Proteomes" id="UP000198648">
    <property type="component" value="Unassembled WGS sequence"/>
</dbReference>
<dbReference type="AlphaFoldDB" id="A0A1H9E7K3"/>
<dbReference type="InterPro" id="IPR032774">
    <property type="entry name" value="WG_beta_rep"/>
</dbReference>
<organism evidence="2 3">
    <name type="scientific">Flavobacterium urocaniciphilum</name>
    <dbReference type="NCBI Taxonomy" id="1299341"/>
    <lineage>
        <taxon>Bacteria</taxon>
        <taxon>Pseudomonadati</taxon>
        <taxon>Bacteroidota</taxon>
        <taxon>Flavobacteriia</taxon>
        <taxon>Flavobacteriales</taxon>
        <taxon>Flavobacteriaceae</taxon>
        <taxon>Flavobacterium</taxon>
    </lineage>
</organism>
<dbReference type="PANTHER" id="PTHR37841">
    <property type="entry name" value="GLR2918 PROTEIN"/>
    <property type="match status" value="1"/>
</dbReference>
<protein>
    <submittedName>
        <fullName evidence="2">WG containing repeat-containing protein</fullName>
    </submittedName>
</protein>
<evidence type="ECO:0000256" key="1">
    <source>
        <dbReference type="SAM" id="SignalP"/>
    </source>
</evidence>
<gene>
    <name evidence="2" type="ORF">SAMN05444005_11044</name>
</gene>
<keyword evidence="3" id="KW-1185">Reference proteome</keyword>
<dbReference type="RefSeq" id="WP_091470241.1">
    <property type="nucleotide sequence ID" value="NZ_FOEI01000010.1"/>
</dbReference>
<keyword evidence="1" id="KW-0732">Signal</keyword>
<feature type="signal peptide" evidence="1">
    <location>
        <begin position="1"/>
        <end position="19"/>
    </location>
</feature>
<evidence type="ECO:0000313" key="2">
    <source>
        <dbReference type="EMBL" id="SEQ21724.1"/>
    </source>
</evidence>
<sequence>MKKIFFLPFIILITSISFSQTTNYPLIPYRDGKLWGFCDTLGKVVVKPYFDKVEDIKFDLFNHRKATFLLSKNNKRFVVDEKNQMLLPLNHSYDSIKLNKYDTEFIQVFKKGKMGFYSNLKEIIPCKYDLVETAGNNSFRVYVGLKCGLINSKNELIIPIQYDDVYASWKEIDEKNPKYVWLASNSTGEKKYYDTKIIQKPLDGDALPMLVMKEYDSSGEDFKNKNELLKLYDDVDYDANQNVVYVTKNNKLGVFDLKTEKILIEPKYDEISFLDTHKEKKVFKVLKEGKYGMLNENNEIVLPFEYDKIEKNGDLYLTLLFQNKKVGIKVFNTIYPTIAAKYLDVLDKESIQINNSWSFNIFLVKTINGIGYVGENGVEYFKN</sequence>
<accession>A0A1H9E7K3</accession>
<feature type="chain" id="PRO_5011611454" evidence="1">
    <location>
        <begin position="20"/>
        <end position="383"/>
    </location>
</feature>
<dbReference type="EMBL" id="FOEI01000010">
    <property type="protein sequence ID" value="SEQ21724.1"/>
    <property type="molecule type" value="Genomic_DNA"/>
</dbReference>
<proteinExistence type="predicted"/>
<evidence type="ECO:0000313" key="3">
    <source>
        <dbReference type="Proteomes" id="UP000198648"/>
    </source>
</evidence>
<dbReference type="STRING" id="1299341.SAMN05444005_11044"/>